<dbReference type="Gene3D" id="1.10.420.10">
    <property type="entry name" value="Peroxidase, domain 2"/>
    <property type="match status" value="1"/>
</dbReference>
<reference evidence="7" key="1">
    <citation type="journal article" date="2020" name="Stud. Mycol.">
        <title>101 Dothideomycetes genomes: a test case for predicting lifestyles and emergence of pathogens.</title>
        <authorList>
            <person name="Haridas S."/>
            <person name="Albert R."/>
            <person name="Binder M."/>
            <person name="Bloem J."/>
            <person name="Labutti K."/>
            <person name="Salamov A."/>
            <person name="Andreopoulos B."/>
            <person name="Baker S."/>
            <person name="Barry K."/>
            <person name="Bills G."/>
            <person name="Bluhm B."/>
            <person name="Cannon C."/>
            <person name="Castanera R."/>
            <person name="Culley D."/>
            <person name="Daum C."/>
            <person name="Ezra D."/>
            <person name="Gonzalez J."/>
            <person name="Henrissat B."/>
            <person name="Kuo A."/>
            <person name="Liang C."/>
            <person name="Lipzen A."/>
            <person name="Lutzoni F."/>
            <person name="Magnuson J."/>
            <person name="Mondo S."/>
            <person name="Nolan M."/>
            <person name="Ohm R."/>
            <person name="Pangilinan J."/>
            <person name="Park H.-J."/>
            <person name="Ramirez L."/>
            <person name="Alfaro M."/>
            <person name="Sun H."/>
            <person name="Tritt A."/>
            <person name="Yoshinaga Y."/>
            <person name="Zwiers L.-H."/>
            <person name="Turgeon B."/>
            <person name="Goodwin S."/>
            <person name="Spatafora J."/>
            <person name="Crous P."/>
            <person name="Grigoriev I."/>
        </authorList>
    </citation>
    <scope>NUCLEOTIDE SEQUENCE</scope>
    <source>
        <strain evidence="7">CBS 260.36</strain>
    </source>
</reference>
<dbReference type="EC" id="1.11.1.-" evidence="5"/>
<keyword evidence="5" id="KW-0732">Signal</keyword>
<protein>
    <recommendedName>
        <fullName evidence="5">Peroxidase</fullName>
        <ecNumber evidence="5">1.11.1.-</ecNumber>
    </recommendedName>
</protein>
<evidence type="ECO:0000259" key="6">
    <source>
        <dbReference type="PROSITE" id="PS50873"/>
    </source>
</evidence>
<keyword evidence="2" id="KW-0408">Iron</keyword>
<dbReference type="InterPro" id="IPR010255">
    <property type="entry name" value="Haem_peroxidase_sf"/>
</dbReference>
<dbReference type="OrthoDB" id="5985073at2759"/>
<sequence length="534" mass="58875">MKLACIIFIALWHPGIATYVWPARFDYLEDLYAMYIGSIKSGFTDRNHSGRGLRPIENAAERVRTAFHDSITYSKKTRRGGLDASIMFELDRDENKGAAFNNTLNAVRDLVTAKSSVADLLALSLAASSVTCEGPQIPLRFGRIDAQAAGPAGVPLPTDSVEVATRAFVNAGFTQEEMITLVACGHTLGRVHSVDFPNLVEGAPSQENNADFDTTRLKFDNLVVTEFLSNNTKNPLVIAKDETFHSDKRIFSIGNRAVMQKLNDPTTYQKQCATLLERMINTVPGNVKLSAPVAPIDMKPYITTLQLQDDGNILFEGRLRFRSASFAGQDPKDLAVSLRLTTFDRSKTNLVVQAAPATFSSSANEVFAWFEFSTVVAGRGGIRSFEVQTKSKSQAKARVVTYNNAGTGGYPVNTNIMYQLTNSCLDTSASPGKLTIVAAMRRSRFGPRRGARAGPQLHLSRLVPRPGVMIPRLQADVLRMQKTQKQIGQYDIYRIETQLESPSWSSTFALGTMRRPARDLLFLKELSAKKCEEL</sequence>
<dbReference type="SUPFAM" id="SSF48113">
    <property type="entry name" value="Heme-dependent peroxidases"/>
    <property type="match status" value="1"/>
</dbReference>
<organism evidence="7 8">
    <name type="scientific">Myriangium duriaei CBS 260.36</name>
    <dbReference type="NCBI Taxonomy" id="1168546"/>
    <lineage>
        <taxon>Eukaryota</taxon>
        <taxon>Fungi</taxon>
        <taxon>Dikarya</taxon>
        <taxon>Ascomycota</taxon>
        <taxon>Pezizomycotina</taxon>
        <taxon>Dothideomycetes</taxon>
        <taxon>Dothideomycetidae</taxon>
        <taxon>Myriangiales</taxon>
        <taxon>Myriangiaceae</taxon>
        <taxon>Myriangium</taxon>
    </lineage>
</organism>
<dbReference type="PROSITE" id="PS50873">
    <property type="entry name" value="PEROXIDASE_4"/>
    <property type="match status" value="1"/>
</dbReference>
<dbReference type="EMBL" id="ML996084">
    <property type="protein sequence ID" value="KAF2154488.1"/>
    <property type="molecule type" value="Genomic_DNA"/>
</dbReference>
<dbReference type="AlphaFoldDB" id="A0A9P4J8Q4"/>
<dbReference type="GO" id="GO:0000302">
    <property type="term" value="P:response to reactive oxygen species"/>
    <property type="evidence" value="ECO:0007669"/>
    <property type="project" value="TreeGrafter"/>
</dbReference>
<dbReference type="Pfam" id="PF00141">
    <property type="entry name" value="peroxidase"/>
    <property type="match status" value="1"/>
</dbReference>
<evidence type="ECO:0000256" key="2">
    <source>
        <dbReference type="ARBA" id="ARBA00022617"/>
    </source>
</evidence>
<dbReference type="Gene3D" id="1.10.520.10">
    <property type="match status" value="1"/>
</dbReference>
<proteinExistence type="inferred from homology"/>
<keyword evidence="8" id="KW-1185">Reference proteome</keyword>
<dbReference type="Proteomes" id="UP000799439">
    <property type="component" value="Unassembled WGS sequence"/>
</dbReference>
<dbReference type="GO" id="GO:0020037">
    <property type="term" value="F:heme binding"/>
    <property type="evidence" value="ECO:0007669"/>
    <property type="project" value="UniProtKB-UniRule"/>
</dbReference>
<dbReference type="GO" id="GO:0046872">
    <property type="term" value="F:metal ion binding"/>
    <property type="evidence" value="ECO:0007669"/>
    <property type="project" value="UniProtKB-UniRule"/>
</dbReference>
<keyword evidence="2" id="KW-0479">Metal-binding</keyword>
<keyword evidence="2" id="KW-0349">Heme</keyword>
<keyword evidence="3 5" id="KW-0560">Oxidoreductase</keyword>
<feature type="chain" id="PRO_5040543295" description="Peroxidase" evidence="5">
    <location>
        <begin position="18"/>
        <end position="534"/>
    </location>
</feature>
<dbReference type="InterPro" id="IPR002016">
    <property type="entry name" value="Haem_peroxidase"/>
</dbReference>
<comment type="caution">
    <text evidence="7">The sequence shown here is derived from an EMBL/GenBank/DDBJ whole genome shotgun (WGS) entry which is preliminary data.</text>
</comment>
<evidence type="ECO:0000256" key="5">
    <source>
        <dbReference type="RuleBase" id="RU363051"/>
    </source>
</evidence>
<gene>
    <name evidence="7" type="ORF">K461DRAFT_223802</name>
</gene>
<name>A0A9P4J8Q4_9PEZI</name>
<dbReference type="GO" id="GO:0004601">
    <property type="term" value="F:peroxidase activity"/>
    <property type="evidence" value="ECO:0007669"/>
    <property type="project" value="UniProtKB-KW"/>
</dbReference>
<evidence type="ECO:0000313" key="7">
    <source>
        <dbReference type="EMBL" id="KAF2154488.1"/>
    </source>
</evidence>
<feature type="domain" description="Plant heme peroxidase family profile" evidence="6">
    <location>
        <begin position="116"/>
        <end position="327"/>
    </location>
</feature>
<evidence type="ECO:0000256" key="4">
    <source>
        <dbReference type="RuleBase" id="RU004241"/>
    </source>
</evidence>
<dbReference type="PANTHER" id="PTHR31356">
    <property type="entry name" value="THYLAKOID LUMENAL 29 KDA PROTEIN, CHLOROPLASTIC-RELATED"/>
    <property type="match status" value="1"/>
</dbReference>
<evidence type="ECO:0000256" key="1">
    <source>
        <dbReference type="ARBA" id="ARBA00022559"/>
    </source>
</evidence>
<comment type="similarity">
    <text evidence="4">Belongs to the peroxidase family.</text>
</comment>
<keyword evidence="1 5" id="KW-0575">Peroxidase</keyword>
<dbReference type="PRINTS" id="PR00458">
    <property type="entry name" value="PEROXIDASE"/>
</dbReference>
<dbReference type="PANTHER" id="PTHR31356:SF53">
    <property type="entry name" value="HEME PEROXIDASE"/>
    <property type="match status" value="1"/>
</dbReference>
<evidence type="ECO:0000313" key="8">
    <source>
        <dbReference type="Proteomes" id="UP000799439"/>
    </source>
</evidence>
<dbReference type="GO" id="GO:0034599">
    <property type="term" value="P:cellular response to oxidative stress"/>
    <property type="evidence" value="ECO:0007669"/>
    <property type="project" value="InterPro"/>
</dbReference>
<dbReference type="GO" id="GO:0042744">
    <property type="term" value="P:hydrogen peroxide catabolic process"/>
    <property type="evidence" value="ECO:0007669"/>
    <property type="project" value="TreeGrafter"/>
</dbReference>
<accession>A0A9P4J8Q4</accession>
<feature type="signal peptide" evidence="5">
    <location>
        <begin position="1"/>
        <end position="17"/>
    </location>
</feature>
<dbReference type="InterPro" id="IPR044831">
    <property type="entry name" value="Ccp1-like"/>
</dbReference>
<evidence type="ECO:0000256" key="3">
    <source>
        <dbReference type="ARBA" id="ARBA00023002"/>
    </source>
</evidence>